<accession>A0AAV0LPT8</accession>
<evidence type="ECO:0000313" key="3">
    <source>
        <dbReference type="Proteomes" id="UP001154282"/>
    </source>
</evidence>
<gene>
    <name evidence="2" type="ORF">LITE_LOCUS24951</name>
</gene>
<dbReference type="PRINTS" id="PR01217">
    <property type="entry name" value="PRICHEXTENSN"/>
</dbReference>
<name>A0AAV0LPT8_9ROSI</name>
<dbReference type="EMBL" id="CAMGYJ010000006">
    <property type="protein sequence ID" value="CAI0436126.1"/>
    <property type="molecule type" value="Genomic_DNA"/>
</dbReference>
<proteinExistence type="predicted"/>
<evidence type="ECO:0000256" key="1">
    <source>
        <dbReference type="SAM" id="MobiDB-lite"/>
    </source>
</evidence>
<feature type="compositionally biased region" description="Basic and acidic residues" evidence="1">
    <location>
        <begin position="243"/>
        <end position="257"/>
    </location>
</feature>
<feature type="region of interest" description="Disordered" evidence="1">
    <location>
        <begin position="1"/>
        <end position="343"/>
    </location>
</feature>
<feature type="region of interest" description="Disordered" evidence="1">
    <location>
        <begin position="404"/>
        <end position="438"/>
    </location>
</feature>
<comment type="caution">
    <text evidence="2">The sequence shown here is derived from an EMBL/GenBank/DDBJ whole genome shotgun (WGS) entry which is preliminary data.</text>
</comment>
<sequence>MAEQRQFRFRLPWLSAATTPPRVTTPPRPVPEPEAPRPTPVEIRAPPQPTATISTQRPPFRPAGIAPPTAAQAPAAQRPSPPRPVTTESQPASPVMTQQRGSSVPTSPYRSAAAESKVASLPPSPSRGAPQSRAASVPPSPSRTETRTQLPEPAPAARTASQPPSPSRRVPATGIQPSITPPTSASPQKKPQLPIAGEASKPQSREEIAAPKKTEDQETEHQKKATSEAAIKGPARFSPFSRASEERQQEIRTEGQKMKAAPAAEDNNLRNRVAAFLSSAANATHSRGPVNQEDQEEKQEIRERKKPATGFTQSEEKVKGVSSNQSRIRKTATANGGGEQVPLHKEIKEDISKLVQKLGMGHIKHPIGGEQQPVSVVTLSGENRGATMLFGADPERKEGSLHIHRGYKTNPDDSIESTTDGEGFQKMKDSKNPGMEDEQPSPMAYINSNTQSINNSILLDSMVNESNPGVHFSLSHSDQPELSRSAIDEEPRTHRAEFNLTPSEKLTYEPRLRRRCLRGLFMETSDSEPDNPDKPRKHGCRAYGCGQTSKERDIGVL</sequence>
<feature type="region of interest" description="Disordered" evidence="1">
    <location>
        <begin position="520"/>
        <end position="557"/>
    </location>
</feature>
<dbReference type="PANTHER" id="PTHR33472:SF24">
    <property type="entry name" value="VEGETATIVE CELL WALL PROTEIN GP1-LIKE"/>
    <property type="match status" value="1"/>
</dbReference>
<feature type="compositionally biased region" description="Basic and acidic residues" evidence="1">
    <location>
        <begin position="203"/>
        <end position="226"/>
    </location>
</feature>
<evidence type="ECO:0000313" key="2">
    <source>
        <dbReference type="EMBL" id="CAI0436126.1"/>
    </source>
</evidence>
<organism evidence="2 3">
    <name type="scientific">Linum tenue</name>
    <dbReference type="NCBI Taxonomy" id="586396"/>
    <lineage>
        <taxon>Eukaryota</taxon>
        <taxon>Viridiplantae</taxon>
        <taxon>Streptophyta</taxon>
        <taxon>Embryophyta</taxon>
        <taxon>Tracheophyta</taxon>
        <taxon>Spermatophyta</taxon>
        <taxon>Magnoliopsida</taxon>
        <taxon>eudicotyledons</taxon>
        <taxon>Gunneridae</taxon>
        <taxon>Pentapetalae</taxon>
        <taxon>rosids</taxon>
        <taxon>fabids</taxon>
        <taxon>Malpighiales</taxon>
        <taxon>Linaceae</taxon>
        <taxon>Linum</taxon>
    </lineage>
</organism>
<dbReference type="PANTHER" id="PTHR33472">
    <property type="entry name" value="OS01G0106600 PROTEIN"/>
    <property type="match status" value="1"/>
</dbReference>
<keyword evidence="3" id="KW-1185">Reference proteome</keyword>
<feature type="compositionally biased region" description="Polar residues" evidence="1">
    <location>
        <begin position="86"/>
        <end position="109"/>
    </location>
</feature>
<feature type="compositionally biased region" description="Low complexity" evidence="1">
    <location>
        <begin position="62"/>
        <end position="78"/>
    </location>
</feature>
<feature type="compositionally biased region" description="Pro residues" evidence="1">
    <location>
        <begin position="23"/>
        <end position="39"/>
    </location>
</feature>
<reference evidence="2" key="1">
    <citation type="submission" date="2022-08" db="EMBL/GenBank/DDBJ databases">
        <authorList>
            <person name="Gutierrez-Valencia J."/>
        </authorList>
    </citation>
    <scope>NUCLEOTIDE SEQUENCE</scope>
</reference>
<dbReference type="AlphaFoldDB" id="A0AAV0LPT8"/>
<protein>
    <submittedName>
        <fullName evidence="2">Uncharacterized protein</fullName>
    </submittedName>
</protein>
<feature type="compositionally biased region" description="Polar residues" evidence="1">
    <location>
        <begin position="175"/>
        <end position="189"/>
    </location>
</feature>
<dbReference type="Proteomes" id="UP001154282">
    <property type="component" value="Unassembled WGS sequence"/>
</dbReference>